<dbReference type="NCBIfam" id="NF005102">
    <property type="entry name" value="PRK06541.1"/>
    <property type="match status" value="1"/>
</dbReference>
<organism evidence="6">
    <name type="scientific">freshwater metagenome</name>
    <dbReference type="NCBI Taxonomy" id="449393"/>
    <lineage>
        <taxon>unclassified sequences</taxon>
        <taxon>metagenomes</taxon>
        <taxon>ecological metagenomes</taxon>
    </lineage>
</organism>
<sequence>MTIDNHDQLADGVTALNDEAHELAEKARRHLWLHFSRMGAYSETKEIPIMVKGEGCYVYDIRGKRYMDGLSGLFTSQLGHGRPDLADAGAQQAKTLEFFPLWTYAHPTAINLAEKLSTLAPGDLNRVFFTTGGGEAVESAWKLARQYHRLHGNHGRYKVISRNIAYHGTTLGALSITSIPGMRMPFEPLVPGAIKVPNTNFYRAEEHGDDIHAFSKWASDEIERAILREDPDTVAAVFVEPVQNSGGCFPPPPGYLKRVREICTKYGVLMVSDDTICAFGRLGEWFGANKYDYVPDIITCAKGITSAYAPLGAMIVRDAIMEPFLSADTSFLHGFTFAGHPVSCAVALANIKAFEDEDILGHVNRLAPVFRSALETLTDLPIVGEIRGEGFFYGIELVKDRDTRETFNDDEAERLLRGYLSGALFEKGLICRADDRGDPVVQLAPPLISTEVEIEFIVETLREVLEHGLTKI</sequence>
<dbReference type="EMBL" id="CAFBPM010000026">
    <property type="protein sequence ID" value="CAB5031607.1"/>
    <property type="molecule type" value="Genomic_DNA"/>
</dbReference>
<accession>A0A6J7EID0</accession>
<keyword evidence="2" id="KW-0032">Aminotransferase</keyword>
<dbReference type="AlphaFoldDB" id="A0A6J7EID0"/>
<dbReference type="PANTHER" id="PTHR43094">
    <property type="entry name" value="AMINOTRANSFERASE"/>
    <property type="match status" value="1"/>
</dbReference>
<dbReference type="SUPFAM" id="SSF53383">
    <property type="entry name" value="PLP-dependent transferases"/>
    <property type="match status" value="1"/>
</dbReference>
<gene>
    <name evidence="5" type="ORF">UFOPK3164_00964</name>
    <name evidence="6" type="ORF">UFOPK3427_01461</name>
    <name evidence="7" type="ORF">UFOPK4112_01721</name>
</gene>
<evidence type="ECO:0000313" key="7">
    <source>
        <dbReference type="EMBL" id="CAB5031607.1"/>
    </source>
</evidence>
<dbReference type="InterPro" id="IPR015424">
    <property type="entry name" value="PyrdxlP-dep_Trfase"/>
</dbReference>
<protein>
    <submittedName>
        <fullName evidence="6">Unannotated protein</fullName>
    </submittedName>
</protein>
<dbReference type="Gene3D" id="3.40.640.10">
    <property type="entry name" value="Type I PLP-dependent aspartate aminotransferase-like (Major domain)"/>
    <property type="match status" value="1"/>
</dbReference>
<dbReference type="InterPro" id="IPR015422">
    <property type="entry name" value="PyrdxlP-dep_Trfase_small"/>
</dbReference>
<dbReference type="PIRSF" id="PIRSF000521">
    <property type="entry name" value="Transaminase_4ab_Lys_Orn"/>
    <property type="match status" value="1"/>
</dbReference>
<evidence type="ECO:0000256" key="3">
    <source>
        <dbReference type="ARBA" id="ARBA00022679"/>
    </source>
</evidence>
<proteinExistence type="inferred from homology"/>
<dbReference type="Pfam" id="PF00202">
    <property type="entry name" value="Aminotran_3"/>
    <property type="match status" value="1"/>
</dbReference>
<reference evidence="6" key="1">
    <citation type="submission" date="2020-05" db="EMBL/GenBank/DDBJ databases">
        <authorList>
            <person name="Chiriac C."/>
            <person name="Salcher M."/>
            <person name="Ghai R."/>
            <person name="Kavagutti S V."/>
        </authorList>
    </citation>
    <scope>NUCLEOTIDE SEQUENCE</scope>
</reference>
<comment type="similarity">
    <text evidence="1">Belongs to the class-III pyridoxal-phosphate-dependent aminotransferase family.</text>
</comment>
<evidence type="ECO:0000256" key="4">
    <source>
        <dbReference type="ARBA" id="ARBA00022898"/>
    </source>
</evidence>
<evidence type="ECO:0000256" key="1">
    <source>
        <dbReference type="ARBA" id="ARBA00008954"/>
    </source>
</evidence>
<keyword evidence="3" id="KW-0808">Transferase</keyword>
<dbReference type="FunFam" id="3.40.640.10:FF:000014">
    <property type="entry name" value="Adenosylmethionine-8-amino-7-oxononanoate aminotransferase, probable"/>
    <property type="match status" value="1"/>
</dbReference>
<name>A0A6J7EID0_9ZZZZ</name>
<dbReference type="Gene3D" id="3.90.1150.10">
    <property type="entry name" value="Aspartate Aminotransferase, domain 1"/>
    <property type="match status" value="1"/>
</dbReference>
<evidence type="ECO:0000256" key="2">
    <source>
        <dbReference type="ARBA" id="ARBA00022576"/>
    </source>
</evidence>
<dbReference type="EMBL" id="CAFABE010000040">
    <property type="protein sequence ID" value="CAB4828844.1"/>
    <property type="molecule type" value="Genomic_DNA"/>
</dbReference>
<dbReference type="InterPro" id="IPR015421">
    <property type="entry name" value="PyrdxlP-dep_Trfase_major"/>
</dbReference>
<dbReference type="InterPro" id="IPR005814">
    <property type="entry name" value="Aminotrans_3"/>
</dbReference>
<evidence type="ECO:0000313" key="6">
    <source>
        <dbReference type="EMBL" id="CAB4880884.1"/>
    </source>
</evidence>
<dbReference type="PANTHER" id="PTHR43094:SF1">
    <property type="entry name" value="AMINOTRANSFERASE CLASS-III"/>
    <property type="match status" value="1"/>
</dbReference>
<dbReference type="GO" id="GO:0008483">
    <property type="term" value="F:transaminase activity"/>
    <property type="evidence" value="ECO:0007669"/>
    <property type="project" value="UniProtKB-KW"/>
</dbReference>
<keyword evidence="4" id="KW-0663">Pyridoxal phosphate</keyword>
<dbReference type="CDD" id="cd00610">
    <property type="entry name" value="OAT_like"/>
    <property type="match status" value="1"/>
</dbReference>
<evidence type="ECO:0000313" key="5">
    <source>
        <dbReference type="EMBL" id="CAB4828844.1"/>
    </source>
</evidence>
<dbReference type="GO" id="GO:0030170">
    <property type="term" value="F:pyridoxal phosphate binding"/>
    <property type="evidence" value="ECO:0007669"/>
    <property type="project" value="InterPro"/>
</dbReference>
<dbReference type="EMBL" id="CAFBLT010000002">
    <property type="protein sequence ID" value="CAB4880884.1"/>
    <property type="molecule type" value="Genomic_DNA"/>
</dbReference>